<evidence type="ECO:0000313" key="2">
    <source>
        <dbReference type="Proteomes" id="UP000680989"/>
    </source>
</evidence>
<sequence>MIDKEIRIRLLLSAQNSLLGNVGRAVRCVCCDICEEGILLKFIFDGEVKDDDADAAEEAGTLMASHFDDADVKVQCVRVDAPSPFSREVAGYVVFQRKE</sequence>
<evidence type="ECO:0000313" key="1">
    <source>
        <dbReference type="EMBL" id="QUP60954.1"/>
    </source>
</evidence>
<keyword evidence="2" id="KW-1185">Reference proteome</keyword>
<name>A0ABX8A1E9_9RALS</name>
<dbReference type="InterPro" id="IPR058702">
    <property type="entry name" value="MafI2-like"/>
</dbReference>
<proteinExistence type="predicted"/>
<keyword evidence="1" id="KW-0614">Plasmid</keyword>
<dbReference type="Pfam" id="PF26541">
    <property type="entry name" value="MafI2"/>
    <property type="match status" value="1"/>
</dbReference>
<accession>A0ABX8A1E9</accession>
<dbReference type="EMBL" id="CP046675">
    <property type="protein sequence ID" value="QUP60954.1"/>
    <property type="molecule type" value="Genomic_DNA"/>
</dbReference>
<gene>
    <name evidence="1" type="ORF">GO999_20755</name>
</gene>
<geneLocation type="plasmid" evidence="1 2">
    <name>pRS</name>
</geneLocation>
<protein>
    <submittedName>
        <fullName evidence="1">Uncharacterized protein</fullName>
    </submittedName>
</protein>
<dbReference type="RefSeq" id="WP_071895811.1">
    <property type="nucleotide sequence ID" value="NZ_CP046675.1"/>
</dbReference>
<reference evidence="2" key="1">
    <citation type="submission" date="2019-12" db="EMBL/GenBank/DDBJ databases">
        <title>Whole-genome sequence of tobacco pathogen Ralstonia pseudosolanacearum strain RS, originating from Yunnan province of China.</title>
        <authorList>
            <person name="Lu C.-H."/>
        </authorList>
    </citation>
    <scope>NUCLEOTIDE SEQUENCE [LARGE SCALE GENOMIC DNA]</scope>
    <source>
        <strain evidence="2">RS</strain>
        <plasmid evidence="2">pRS</plasmid>
    </source>
</reference>
<dbReference type="Proteomes" id="UP000680989">
    <property type="component" value="Plasmid pRS"/>
</dbReference>
<organism evidence="1 2">
    <name type="scientific">Ralstonia nicotianae</name>
    <dbReference type="NCBI Taxonomy" id="3037696"/>
    <lineage>
        <taxon>Bacteria</taxon>
        <taxon>Pseudomonadati</taxon>
        <taxon>Pseudomonadota</taxon>
        <taxon>Betaproteobacteria</taxon>
        <taxon>Burkholderiales</taxon>
        <taxon>Burkholderiaceae</taxon>
        <taxon>Ralstonia</taxon>
        <taxon>Ralstonia solanacearum species complex</taxon>
    </lineage>
</organism>